<dbReference type="InterPro" id="IPR003661">
    <property type="entry name" value="HisK_dim/P_dom"/>
</dbReference>
<dbReference type="GO" id="GO:0005524">
    <property type="term" value="F:ATP binding"/>
    <property type="evidence" value="ECO:0007669"/>
    <property type="project" value="UniProtKB-KW"/>
</dbReference>
<dbReference type="SUPFAM" id="SSF55874">
    <property type="entry name" value="ATPase domain of HSP90 chaperone/DNA topoisomerase II/histidine kinase"/>
    <property type="match status" value="1"/>
</dbReference>
<evidence type="ECO:0000313" key="11">
    <source>
        <dbReference type="Proteomes" id="UP000199608"/>
    </source>
</evidence>
<dbReference type="PRINTS" id="PR00344">
    <property type="entry name" value="BCTRLSENSOR"/>
</dbReference>
<keyword evidence="3" id="KW-0597">Phosphoprotein</keyword>
<dbReference type="NCBIfam" id="TIGR00229">
    <property type="entry name" value="sensory_box"/>
    <property type="match status" value="1"/>
</dbReference>
<dbReference type="Pfam" id="PF02518">
    <property type="entry name" value="HATPase_c"/>
    <property type="match status" value="1"/>
</dbReference>
<dbReference type="SUPFAM" id="SSF55785">
    <property type="entry name" value="PYP-like sensor domain (PAS domain)"/>
    <property type="match status" value="1"/>
</dbReference>
<dbReference type="InterPro" id="IPR036890">
    <property type="entry name" value="HATPase_C_sf"/>
</dbReference>
<dbReference type="InterPro" id="IPR005467">
    <property type="entry name" value="His_kinase_dom"/>
</dbReference>
<evidence type="ECO:0000256" key="3">
    <source>
        <dbReference type="ARBA" id="ARBA00022553"/>
    </source>
</evidence>
<dbReference type="SMART" id="SM00388">
    <property type="entry name" value="HisKA"/>
    <property type="match status" value="1"/>
</dbReference>
<dbReference type="InterPro" id="IPR036097">
    <property type="entry name" value="HisK_dim/P_sf"/>
</dbReference>
<keyword evidence="4" id="KW-0808">Transferase</keyword>
<dbReference type="AlphaFoldDB" id="A0A1H2GLQ7"/>
<dbReference type="Gene3D" id="3.30.450.20">
    <property type="entry name" value="PAS domain"/>
    <property type="match status" value="1"/>
</dbReference>
<dbReference type="PANTHER" id="PTHR43065">
    <property type="entry name" value="SENSOR HISTIDINE KINASE"/>
    <property type="match status" value="1"/>
</dbReference>
<accession>A0A1H2GLQ7</accession>
<dbReference type="Pfam" id="PF13426">
    <property type="entry name" value="PAS_9"/>
    <property type="match status" value="1"/>
</dbReference>
<dbReference type="SUPFAM" id="SSF51735">
    <property type="entry name" value="NAD(P)-binding Rossmann-fold domains"/>
    <property type="match status" value="1"/>
</dbReference>
<protein>
    <recommendedName>
        <fullName evidence="2">histidine kinase</fullName>
        <ecNumber evidence="2">2.7.13.3</ecNumber>
    </recommendedName>
</protein>
<evidence type="ECO:0000313" key="10">
    <source>
        <dbReference type="EMBL" id="SDU20596.1"/>
    </source>
</evidence>
<dbReference type="PANTHER" id="PTHR43065:SF46">
    <property type="entry name" value="C4-DICARBOXYLATE TRANSPORT SENSOR PROTEIN DCTB"/>
    <property type="match status" value="1"/>
</dbReference>
<dbReference type="Proteomes" id="UP000199608">
    <property type="component" value="Unassembled WGS sequence"/>
</dbReference>
<evidence type="ECO:0000256" key="4">
    <source>
        <dbReference type="ARBA" id="ARBA00022679"/>
    </source>
</evidence>
<evidence type="ECO:0000256" key="7">
    <source>
        <dbReference type="ARBA" id="ARBA00022840"/>
    </source>
</evidence>
<keyword evidence="7" id="KW-0067">ATP-binding</keyword>
<feature type="domain" description="Histidine kinase" evidence="9">
    <location>
        <begin position="295"/>
        <end position="513"/>
    </location>
</feature>
<dbReference type="Gene3D" id="3.30.565.10">
    <property type="entry name" value="Histidine kinase-like ATPase, C-terminal domain"/>
    <property type="match status" value="1"/>
</dbReference>
<dbReference type="CDD" id="cd00082">
    <property type="entry name" value="HisKA"/>
    <property type="match status" value="1"/>
</dbReference>
<dbReference type="RefSeq" id="WP_014957197.1">
    <property type="nucleotide sequence ID" value="NZ_FNLL01000005.1"/>
</dbReference>
<dbReference type="InterPro" id="IPR000014">
    <property type="entry name" value="PAS"/>
</dbReference>
<keyword evidence="6" id="KW-0418">Kinase</keyword>
<sequence length="522" mass="58151">METKNNIPGNHENATFSLNIAIVGGGRTCRFFLGLIHNDPFPFFDIKILGVCDKNARAEGILLAEKMGIYTTDDLHDLLNIEHLDSVLELTGSRNVLLEIIRLKPKGVGVLEYNISRILRNLLDTNQRLKSTEKKLIAEKTFSNLLIQQSTAAIVIINTDFTIVDVNDAYLNTVKKTKDQVIGAHCHEISHGIKAPCSSAFPGVKCPMLETLRTGKNAHVIHDHPGPDGHKMYCNLTTYPIKNDDGDVIQVIEFWRDITAEFSDRWNKRVKEFKSDIQKMIQEDRMISLGKLAASCAHEINNPIQGILTFCDYMLDILNAGRPEDDDLKKFKDHLSLMSTELERCGSIVSGMLFFARESGLEHKHIDLNEVLNAVLSLTRHKLELGNIKLATDLYPAPLILEGDINQLQQCFLNLIFNANESMLDGGDLVVTSWMDKESENACVEIRDTGYGIPEKLRDNLFDPFFTTKDVGQGTGLGLSIVHGVVKNHKGTIKIKSREGEGSAFTLTFPVISSVDHDPDGG</sequence>
<dbReference type="InterPro" id="IPR004358">
    <property type="entry name" value="Sig_transdc_His_kin-like_C"/>
</dbReference>
<comment type="catalytic activity">
    <reaction evidence="1">
        <text>ATP + protein L-histidine = ADP + protein N-phospho-L-histidine.</text>
        <dbReference type="EC" id="2.7.13.3"/>
    </reaction>
</comment>
<gene>
    <name evidence="10" type="ORF">SAMN04487931_105276</name>
</gene>
<keyword evidence="5" id="KW-0547">Nucleotide-binding</keyword>
<organism evidence="10 11">
    <name type="scientific">Desulfobacula phenolica</name>
    <dbReference type="NCBI Taxonomy" id="90732"/>
    <lineage>
        <taxon>Bacteria</taxon>
        <taxon>Pseudomonadati</taxon>
        <taxon>Thermodesulfobacteriota</taxon>
        <taxon>Desulfobacteria</taxon>
        <taxon>Desulfobacterales</taxon>
        <taxon>Desulfobacteraceae</taxon>
        <taxon>Desulfobacula</taxon>
    </lineage>
</organism>
<dbReference type="SMART" id="SM00387">
    <property type="entry name" value="HATPase_c"/>
    <property type="match status" value="1"/>
</dbReference>
<evidence type="ECO:0000259" key="9">
    <source>
        <dbReference type="PROSITE" id="PS50109"/>
    </source>
</evidence>
<proteinExistence type="predicted"/>
<dbReference type="InterPro" id="IPR036291">
    <property type="entry name" value="NAD(P)-bd_dom_sf"/>
</dbReference>
<dbReference type="GO" id="GO:0000155">
    <property type="term" value="F:phosphorelay sensor kinase activity"/>
    <property type="evidence" value="ECO:0007669"/>
    <property type="project" value="InterPro"/>
</dbReference>
<dbReference type="Pfam" id="PF00512">
    <property type="entry name" value="HisKA"/>
    <property type="match status" value="1"/>
</dbReference>
<dbReference type="InterPro" id="IPR003594">
    <property type="entry name" value="HATPase_dom"/>
</dbReference>
<evidence type="ECO:0000256" key="8">
    <source>
        <dbReference type="ARBA" id="ARBA00023012"/>
    </source>
</evidence>
<dbReference type="Gene3D" id="1.10.287.130">
    <property type="match status" value="1"/>
</dbReference>
<keyword evidence="8" id="KW-0902">Two-component regulatory system</keyword>
<dbReference type="PROSITE" id="PS50109">
    <property type="entry name" value="HIS_KIN"/>
    <property type="match status" value="1"/>
</dbReference>
<dbReference type="EC" id="2.7.13.3" evidence="2"/>
<evidence type="ECO:0000256" key="5">
    <source>
        <dbReference type="ARBA" id="ARBA00022741"/>
    </source>
</evidence>
<name>A0A1H2GLQ7_9BACT</name>
<evidence type="ECO:0000256" key="2">
    <source>
        <dbReference type="ARBA" id="ARBA00012438"/>
    </source>
</evidence>
<dbReference type="SUPFAM" id="SSF47384">
    <property type="entry name" value="Homodimeric domain of signal transducing histidine kinase"/>
    <property type="match status" value="1"/>
</dbReference>
<dbReference type="EMBL" id="FNLL01000005">
    <property type="protein sequence ID" value="SDU20596.1"/>
    <property type="molecule type" value="Genomic_DNA"/>
</dbReference>
<keyword evidence="11" id="KW-1185">Reference proteome</keyword>
<evidence type="ECO:0000256" key="1">
    <source>
        <dbReference type="ARBA" id="ARBA00000085"/>
    </source>
</evidence>
<reference evidence="11" key="1">
    <citation type="submission" date="2016-10" db="EMBL/GenBank/DDBJ databases">
        <authorList>
            <person name="Varghese N."/>
            <person name="Submissions S."/>
        </authorList>
    </citation>
    <scope>NUCLEOTIDE SEQUENCE [LARGE SCALE GENOMIC DNA]</scope>
    <source>
        <strain evidence="11">DSM 3384</strain>
    </source>
</reference>
<dbReference type="CDD" id="cd00130">
    <property type="entry name" value="PAS"/>
    <property type="match status" value="1"/>
</dbReference>
<evidence type="ECO:0000256" key="6">
    <source>
        <dbReference type="ARBA" id="ARBA00022777"/>
    </source>
</evidence>
<dbReference type="InterPro" id="IPR035965">
    <property type="entry name" value="PAS-like_dom_sf"/>
</dbReference>